<evidence type="ECO:0000313" key="2">
    <source>
        <dbReference type="EMBL" id="PTB65139.1"/>
    </source>
</evidence>
<organism evidence="2 3">
    <name type="scientific">Trichoderma citrinoviride</name>
    <dbReference type="NCBI Taxonomy" id="58853"/>
    <lineage>
        <taxon>Eukaryota</taxon>
        <taxon>Fungi</taxon>
        <taxon>Dikarya</taxon>
        <taxon>Ascomycota</taxon>
        <taxon>Pezizomycotina</taxon>
        <taxon>Sordariomycetes</taxon>
        <taxon>Hypocreomycetidae</taxon>
        <taxon>Hypocreales</taxon>
        <taxon>Hypocreaceae</taxon>
        <taxon>Trichoderma</taxon>
    </lineage>
</organism>
<dbReference type="Proteomes" id="UP000241546">
    <property type="component" value="Unassembled WGS sequence"/>
</dbReference>
<reference evidence="3" key="1">
    <citation type="submission" date="2016-07" db="EMBL/GenBank/DDBJ databases">
        <title>Multiple horizontal gene transfer events from other fungi enriched the ability of initially mycotrophic Trichoderma (Ascomycota) to feed on dead plant biomass.</title>
        <authorList>
            <consortium name="DOE Joint Genome Institute"/>
            <person name="Atanasova L."/>
            <person name="Chenthamara K."/>
            <person name="Zhang J."/>
            <person name="Grujic M."/>
            <person name="Henrissat B."/>
            <person name="Kuo A."/>
            <person name="Aerts A."/>
            <person name="Salamov A."/>
            <person name="Lipzen A."/>
            <person name="Labutti K."/>
            <person name="Barry K."/>
            <person name="Miao Y."/>
            <person name="Rahimi M.J."/>
            <person name="Shen Q."/>
            <person name="Grigoriev I.V."/>
            <person name="Kubicek C.P."/>
            <person name="Druzhinina I.S."/>
        </authorList>
    </citation>
    <scope>NUCLEOTIDE SEQUENCE [LARGE SCALE GENOMIC DNA]</scope>
    <source>
        <strain evidence="3">TUCIM 6016</strain>
    </source>
</reference>
<dbReference type="RefSeq" id="XP_024748459.1">
    <property type="nucleotide sequence ID" value="XM_024897769.1"/>
</dbReference>
<proteinExistence type="predicted"/>
<keyword evidence="3" id="KW-1185">Reference proteome</keyword>
<evidence type="ECO:0000313" key="3">
    <source>
        <dbReference type="Proteomes" id="UP000241546"/>
    </source>
</evidence>
<dbReference type="EMBL" id="KZ680215">
    <property type="protein sequence ID" value="PTB65139.1"/>
    <property type="molecule type" value="Genomic_DNA"/>
</dbReference>
<gene>
    <name evidence="2" type="ORF">BBK36DRAFT_165346</name>
</gene>
<feature type="region of interest" description="Disordered" evidence="1">
    <location>
        <begin position="131"/>
        <end position="155"/>
    </location>
</feature>
<sequence length="207" mass="22893">MEKAAEDDEGKNGHSANFLGVRACLQSRMLSMIRRRNMSGGWTAPNARDKSQLPISPAFDVATQAAHMHVLTPYKQSLTGPVQTVQLEKSASRRLVTIEDIPMICTGDLQTSLLLHGAAPPMAPHLMHHQRNAGKRAKTRRISPASRPSRLREEKVPEWQMVNSHWLRENDAKSINHDNITGEKHPAHCSKTPGKDGFGVGGCQQSR</sequence>
<evidence type="ECO:0000256" key="1">
    <source>
        <dbReference type="SAM" id="MobiDB-lite"/>
    </source>
</evidence>
<dbReference type="AlphaFoldDB" id="A0A2T4B7D6"/>
<feature type="region of interest" description="Disordered" evidence="1">
    <location>
        <begin position="176"/>
        <end position="207"/>
    </location>
</feature>
<protein>
    <submittedName>
        <fullName evidence="2">Uncharacterized protein</fullName>
    </submittedName>
</protein>
<dbReference type="GeneID" id="36605887"/>
<accession>A0A2T4B7D6</accession>
<feature type="compositionally biased region" description="Gly residues" evidence="1">
    <location>
        <begin position="196"/>
        <end position="207"/>
    </location>
</feature>
<feature type="compositionally biased region" description="Basic and acidic residues" evidence="1">
    <location>
        <begin position="176"/>
        <end position="186"/>
    </location>
</feature>
<feature type="compositionally biased region" description="Basic residues" evidence="1">
    <location>
        <begin position="131"/>
        <end position="141"/>
    </location>
</feature>
<name>A0A2T4B7D6_9HYPO</name>